<gene>
    <name evidence="1" type="ORF">SDC9_88591</name>
</gene>
<name>A0A644ZPX8_9ZZZZ</name>
<dbReference type="AlphaFoldDB" id="A0A644ZPX8"/>
<comment type="caution">
    <text evidence="1">The sequence shown here is derived from an EMBL/GenBank/DDBJ whole genome shotgun (WGS) entry which is preliminary data.</text>
</comment>
<proteinExistence type="predicted"/>
<reference evidence="1" key="1">
    <citation type="submission" date="2019-08" db="EMBL/GenBank/DDBJ databases">
        <authorList>
            <person name="Kucharzyk K."/>
            <person name="Murdoch R.W."/>
            <person name="Higgins S."/>
            <person name="Loffler F."/>
        </authorList>
    </citation>
    <scope>NUCLEOTIDE SEQUENCE</scope>
</reference>
<sequence>MSRVDIVGGPDARDADGMGTDSLVSLEVLGVHQQADEVVTVEVEPEEHTQSDIVDAAFHSTVHRLGVPGVIVLGTGRMKLFIGLPVIGFLKQNIGADAGGLESGVILDRGSGDVDVDSADGPVLVLDRIDGLDAVKHIFDRIHGRMFAGFQRQAFVAHILKRNGFALDFGRSQLFARDVLVAHVIGAVNTAVDAVVGEVERREHHDPVAVELFLDRPGQGEHRFGFAGKVALEQHRGFAVGQPLALGRPGENGIDQSGVVPVGAGVFQRGGDFGVVDEIGGMGRLDIVHDGPSGLGLMDLFGIDRFDADALDHAETAGERADDAVFGVEHNADDGDMGFAVGNAHAADDMVPVFVEDAVDRFRRLHRLDDDADQGNAFFHVRNPCKKKMFQHRETC</sequence>
<evidence type="ECO:0000313" key="1">
    <source>
        <dbReference type="EMBL" id="MPM41931.1"/>
    </source>
</evidence>
<protein>
    <submittedName>
        <fullName evidence="1">Uncharacterized protein</fullName>
    </submittedName>
</protein>
<accession>A0A644ZPX8</accession>
<organism evidence="1">
    <name type="scientific">bioreactor metagenome</name>
    <dbReference type="NCBI Taxonomy" id="1076179"/>
    <lineage>
        <taxon>unclassified sequences</taxon>
        <taxon>metagenomes</taxon>
        <taxon>ecological metagenomes</taxon>
    </lineage>
</organism>
<dbReference type="EMBL" id="VSSQ01009541">
    <property type="protein sequence ID" value="MPM41931.1"/>
    <property type="molecule type" value="Genomic_DNA"/>
</dbReference>